<proteinExistence type="predicted"/>
<accession>A0A518HPN8</accession>
<name>A0A518HPN8_9BACT</name>
<dbReference type="RefSeq" id="WP_145386487.1">
    <property type="nucleotide sequence ID" value="NZ_CP037423.1"/>
</dbReference>
<gene>
    <name evidence="2" type="ORF">Enr13x_26580</name>
</gene>
<feature type="region of interest" description="Disordered" evidence="1">
    <location>
        <begin position="1"/>
        <end position="51"/>
    </location>
</feature>
<evidence type="ECO:0000313" key="3">
    <source>
        <dbReference type="Proteomes" id="UP000319004"/>
    </source>
</evidence>
<keyword evidence="3" id="KW-1185">Reference proteome</keyword>
<dbReference type="OrthoDB" id="5570695at2"/>
<evidence type="ECO:0008006" key="4">
    <source>
        <dbReference type="Google" id="ProtNLM"/>
    </source>
</evidence>
<evidence type="ECO:0000256" key="1">
    <source>
        <dbReference type="SAM" id="MobiDB-lite"/>
    </source>
</evidence>
<sequence length="115" mass="12197">MAKKKADKTSKTKTVVKPDVVSPKVQTNGASKKSGSNGAPKKSSSPRRIFDNSEIGLVAGEVWQTLEGGGEQTLTSVKKSVEAPGDLVTAAVGWLARENKLRFVQSGRTTKVTLQ</sequence>
<feature type="compositionally biased region" description="Polar residues" evidence="1">
    <location>
        <begin position="26"/>
        <end position="37"/>
    </location>
</feature>
<reference evidence="2 3" key="1">
    <citation type="submission" date="2019-03" db="EMBL/GenBank/DDBJ databases">
        <title>Deep-cultivation of Planctomycetes and their phenomic and genomic characterization uncovers novel biology.</title>
        <authorList>
            <person name="Wiegand S."/>
            <person name="Jogler M."/>
            <person name="Boedeker C."/>
            <person name="Pinto D."/>
            <person name="Vollmers J."/>
            <person name="Rivas-Marin E."/>
            <person name="Kohn T."/>
            <person name="Peeters S.H."/>
            <person name="Heuer A."/>
            <person name="Rast P."/>
            <person name="Oberbeckmann S."/>
            <person name="Bunk B."/>
            <person name="Jeske O."/>
            <person name="Meyerdierks A."/>
            <person name="Storesund J.E."/>
            <person name="Kallscheuer N."/>
            <person name="Luecker S."/>
            <person name="Lage O.M."/>
            <person name="Pohl T."/>
            <person name="Merkel B.J."/>
            <person name="Hornburger P."/>
            <person name="Mueller R.-W."/>
            <person name="Bruemmer F."/>
            <person name="Labrenz M."/>
            <person name="Spormann A.M."/>
            <person name="Op den Camp H."/>
            <person name="Overmann J."/>
            <person name="Amann R."/>
            <person name="Jetten M.S.M."/>
            <person name="Mascher T."/>
            <person name="Medema M.H."/>
            <person name="Devos D.P."/>
            <person name="Kaster A.-K."/>
            <person name="Ovreas L."/>
            <person name="Rohde M."/>
            <person name="Galperin M.Y."/>
            <person name="Jogler C."/>
        </authorList>
    </citation>
    <scope>NUCLEOTIDE SEQUENCE [LARGE SCALE GENOMIC DNA]</scope>
    <source>
        <strain evidence="2 3">Enr13</strain>
    </source>
</reference>
<dbReference type="AlphaFoldDB" id="A0A518HPN8"/>
<dbReference type="EMBL" id="CP037423">
    <property type="protein sequence ID" value="QDV42808.1"/>
    <property type="molecule type" value="Genomic_DNA"/>
</dbReference>
<feature type="compositionally biased region" description="Low complexity" evidence="1">
    <location>
        <begin position="12"/>
        <end position="25"/>
    </location>
</feature>
<dbReference type="Proteomes" id="UP000319004">
    <property type="component" value="Chromosome"/>
</dbReference>
<dbReference type="Pfam" id="PF10771">
    <property type="entry name" value="DUF2582"/>
    <property type="match status" value="1"/>
</dbReference>
<protein>
    <recommendedName>
        <fullName evidence="4">Winged helix-turn-helix domain-containing protein</fullName>
    </recommendedName>
</protein>
<dbReference type="InterPro" id="IPR019707">
    <property type="entry name" value="DUF2582"/>
</dbReference>
<organism evidence="2 3">
    <name type="scientific">Stieleria neptunia</name>
    <dbReference type="NCBI Taxonomy" id="2527979"/>
    <lineage>
        <taxon>Bacteria</taxon>
        <taxon>Pseudomonadati</taxon>
        <taxon>Planctomycetota</taxon>
        <taxon>Planctomycetia</taxon>
        <taxon>Pirellulales</taxon>
        <taxon>Pirellulaceae</taxon>
        <taxon>Stieleria</taxon>
    </lineage>
</organism>
<dbReference type="KEGG" id="snep:Enr13x_26580"/>
<dbReference type="Gene3D" id="1.10.10.10">
    <property type="entry name" value="Winged helix-like DNA-binding domain superfamily/Winged helix DNA-binding domain"/>
    <property type="match status" value="1"/>
</dbReference>
<dbReference type="InterPro" id="IPR036388">
    <property type="entry name" value="WH-like_DNA-bd_sf"/>
</dbReference>
<evidence type="ECO:0000313" key="2">
    <source>
        <dbReference type="EMBL" id="QDV42808.1"/>
    </source>
</evidence>